<accession>A0ABQ5F2W5</accession>
<protein>
    <submittedName>
        <fullName evidence="1">Uncharacterized protein</fullName>
    </submittedName>
</protein>
<comment type="caution">
    <text evidence="1">The sequence shown here is derived from an EMBL/GenBank/DDBJ whole genome shotgun (WGS) entry which is preliminary data.</text>
</comment>
<reference evidence="1" key="2">
    <citation type="submission" date="2022-01" db="EMBL/GenBank/DDBJ databases">
        <authorList>
            <person name="Yamashiro T."/>
            <person name="Shiraishi A."/>
            <person name="Satake H."/>
            <person name="Nakayama K."/>
        </authorList>
    </citation>
    <scope>NUCLEOTIDE SEQUENCE</scope>
</reference>
<dbReference type="Proteomes" id="UP001151760">
    <property type="component" value="Unassembled WGS sequence"/>
</dbReference>
<gene>
    <name evidence="1" type="ORF">Tco_0992111</name>
</gene>
<organism evidence="1 2">
    <name type="scientific">Tanacetum coccineum</name>
    <dbReference type="NCBI Taxonomy" id="301880"/>
    <lineage>
        <taxon>Eukaryota</taxon>
        <taxon>Viridiplantae</taxon>
        <taxon>Streptophyta</taxon>
        <taxon>Embryophyta</taxon>
        <taxon>Tracheophyta</taxon>
        <taxon>Spermatophyta</taxon>
        <taxon>Magnoliopsida</taxon>
        <taxon>eudicotyledons</taxon>
        <taxon>Gunneridae</taxon>
        <taxon>Pentapetalae</taxon>
        <taxon>asterids</taxon>
        <taxon>campanulids</taxon>
        <taxon>Asterales</taxon>
        <taxon>Asteraceae</taxon>
        <taxon>Asteroideae</taxon>
        <taxon>Anthemideae</taxon>
        <taxon>Anthemidinae</taxon>
        <taxon>Tanacetum</taxon>
    </lineage>
</organism>
<dbReference type="EMBL" id="BQNB010016900">
    <property type="protein sequence ID" value="GJT57057.1"/>
    <property type="molecule type" value="Genomic_DNA"/>
</dbReference>
<sequence>MSMSSNTTFEFDVNHNGEFKLNPLTYQDGSVLNVHLFQMDFEDMVSYLKWKIPRRFTTLYYMLPPNYTLSGMKQIKNDYHTNVMYDIAKVAGKLQIFVSHNPIDLSTVLIPNDGSLEESFAGVISEETKIKLEEALRYLHQMHKRKNKKFDYYELLDELGFINKTKHATPYTQTIFNFVVHNNGKLVLDDTNNTMYVNGGTFNINIPRLKLEDLKQYLINILGTKIHALYYKIPHNGFSITVKLRNNYDMHVMFDISSAQYKLEIYVDHIGVNFVISKYIFPNASLAEMMNHVITDYSSENEDIIRQVTQNDYTFDQMVEWAEQEHFEDEETNVSCPTIDLSSANEARQTIVSKLQREIQAEETLAHQLLCNLTRYSEEMRIREVQITMLQSMPTTSLNSYGLHALLMTLEADIRTTNNILRTRQQFNPEQVRLNVLTKLQEAIDEEAILEEQILALMHRFADRFTDRRVEINNLMVLHDHPLIDYGKYALGCMTGADMKKCVHLKSVRDELLRSMEEKRQLMANYRDM</sequence>
<evidence type="ECO:0000313" key="2">
    <source>
        <dbReference type="Proteomes" id="UP001151760"/>
    </source>
</evidence>
<reference evidence="1" key="1">
    <citation type="journal article" date="2022" name="Int. J. Mol. Sci.">
        <title>Draft Genome of Tanacetum Coccineum: Genomic Comparison of Closely Related Tanacetum-Family Plants.</title>
        <authorList>
            <person name="Yamashiro T."/>
            <person name="Shiraishi A."/>
            <person name="Nakayama K."/>
            <person name="Satake H."/>
        </authorList>
    </citation>
    <scope>NUCLEOTIDE SEQUENCE</scope>
</reference>
<name>A0ABQ5F2W5_9ASTR</name>
<proteinExistence type="predicted"/>
<evidence type="ECO:0000313" key="1">
    <source>
        <dbReference type="EMBL" id="GJT57057.1"/>
    </source>
</evidence>
<keyword evidence="2" id="KW-1185">Reference proteome</keyword>